<evidence type="ECO:0000313" key="2">
    <source>
        <dbReference type="Proteomes" id="UP001233999"/>
    </source>
</evidence>
<dbReference type="Proteomes" id="UP001233999">
    <property type="component" value="Unassembled WGS sequence"/>
</dbReference>
<organism evidence="1 2">
    <name type="scientific">Diploptera punctata</name>
    <name type="common">Pacific beetle cockroach</name>
    <dbReference type="NCBI Taxonomy" id="6984"/>
    <lineage>
        <taxon>Eukaryota</taxon>
        <taxon>Metazoa</taxon>
        <taxon>Ecdysozoa</taxon>
        <taxon>Arthropoda</taxon>
        <taxon>Hexapoda</taxon>
        <taxon>Insecta</taxon>
        <taxon>Pterygota</taxon>
        <taxon>Neoptera</taxon>
        <taxon>Polyneoptera</taxon>
        <taxon>Dictyoptera</taxon>
        <taxon>Blattodea</taxon>
        <taxon>Blaberoidea</taxon>
        <taxon>Blaberidae</taxon>
        <taxon>Diplopterinae</taxon>
        <taxon>Diploptera</taxon>
    </lineage>
</organism>
<evidence type="ECO:0000313" key="1">
    <source>
        <dbReference type="EMBL" id="KAJ9584354.1"/>
    </source>
</evidence>
<dbReference type="EMBL" id="JASPKZ010007428">
    <property type="protein sequence ID" value="KAJ9584354.1"/>
    <property type="molecule type" value="Genomic_DNA"/>
</dbReference>
<name>A0AAD8EC26_DIPPU</name>
<proteinExistence type="predicted"/>
<protein>
    <submittedName>
        <fullName evidence="1">Uncharacterized protein</fullName>
    </submittedName>
</protein>
<sequence>NSASYSYTLGLSSNYITSSLYPIYTKICGGNPKKDGSVSHAVQKGDTLIERVVIIESKNTTVTNTDVGCTG</sequence>
<dbReference type="AlphaFoldDB" id="A0AAD8EC26"/>
<comment type="caution">
    <text evidence="1">The sequence shown here is derived from an EMBL/GenBank/DDBJ whole genome shotgun (WGS) entry which is preliminary data.</text>
</comment>
<feature type="non-terminal residue" evidence="1">
    <location>
        <position position="1"/>
    </location>
</feature>
<feature type="non-terminal residue" evidence="1">
    <location>
        <position position="71"/>
    </location>
</feature>
<reference evidence="1" key="1">
    <citation type="journal article" date="2023" name="IScience">
        <title>Live-bearing cockroach genome reveals convergent evolutionary mechanisms linked to viviparity in insects and beyond.</title>
        <authorList>
            <person name="Fouks B."/>
            <person name="Harrison M.C."/>
            <person name="Mikhailova A.A."/>
            <person name="Marchal E."/>
            <person name="English S."/>
            <person name="Carruthers M."/>
            <person name="Jennings E.C."/>
            <person name="Chiamaka E.L."/>
            <person name="Frigard R.A."/>
            <person name="Pippel M."/>
            <person name="Attardo G.M."/>
            <person name="Benoit J.B."/>
            <person name="Bornberg-Bauer E."/>
            <person name="Tobe S.S."/>
        </authorList>
    </citation>
    <scope>NUCLEOTIDE SEQUENCE</scope>
    <source>
        <strain evidence="1">Stay&amp;Tobe</strain>
    </source>
</reference>
<keyword evidence="2" id="KW-1185">Reference proteome</keyword>
<reference evidence="1" key="2">
    <citation type="submission" date="2023-05" db="EMBL/GenBank/DDBJ databases">
        <authorList>
            <person name="Fouks B."/>
        </authorList>
    </citation>
    <scope>NUCLEOTIDE SEQUENCE</scope>
    <source>
        <strain evidence="1">Stay&amp;Tobe</strain>
        <tissue evidence="1">Testes</tissue>
    </source>
</reference>
<gene>
    <name evidence="1" type="ORF">L9F63_021313</name>
</gene>
<accession>A0AAD8EC26</accession>